<reference evidence="1" key="1">
    <citation type="submission" date="2022-10" db="EMBL/GenBank/DDBJ databases">
        <authorList>
            <person name="Hyden B.L."/>
            <person name="Feng K."/>
            <person name="Yates T."/>
            <person name="Jawdy S."/>
            <person name="Smart L.B."/>
            <person name="Muchero W."/>
        </authorList>
    </citation>
    <scope>NUCLEOTIDE SEQUENCE</scope>
    <source>
        <tissue evidence="1">Shoot tip</tissue>
    </source>
</reference>
<proteinExistence type="predicted"/>
<evidence type="ECO:0000313" key="2">
    <source>
        <dbReference type="Proteomes" id="UP001141253"/>
    </source>
</evidence>
<reference evidence="1" key="2">
    <citation type="journal article" date="2023" name="Int. J. Mol. Sci.">
        <title>De Novo Assembly and Annotation of 11 Diverse Shrub Willow (Salix) Genomes Reveals Novel Gene Organization in Sex-Linked Regions.</title>
        <authorList>
            <person name="Hyden B."/>
            <person name="Feng K."/>
            <person name="Yates T.B."/>
            <person name="Jawdy S."/>
            <person name="Cereghino C."/>
            <person name="Smart L.B."/>
            <person name="Muchero W."/>
        </authorList>
    </citation>
    <scope>NUCLEOTIDE SEQUENCE</scope>
    <source>
        <tissue evidence="1">Shoot tip</tissue>
    </source>
</reference>
<protein>
    <submittedName>
        <fullName evidence="1">Uncharacterized protein</fullName>
    </submittedName>
</protein>
<keyword evidence="2" id="KW-1185">Reference proteome</keyword>
<evidence type="ECO:0000313" key="1">
    <source>
        <dbReference type="EMBL" id="KAJ6302065.1"/>
    </source>
</evidence>
<gene>
    <name evidence="1" type="ORF">OIU77_016212</name>
</gene>
<name>A0ABQ8ZJL5_9ROSI</name>
<comment type="caution">
    <text evidence="1">The sequence shown here is derived from an EMBL/GenBank/DDBJ whole genome shotgun (WGS) entry which is preliminary data.</text>
</comment>
<accession>A0ABQ8ZJL5</accession>
<dbReference type="Proteomes" id="UP001141253">
    <property type="component" value="Chromosome 16"/>
</dbReference>
<dbReference type="EMBL" id="JAPFFI010000027">
    <property type="protein sequence ID" value="KAJ6302065.1"/>
    <property type="molecule type" value="Genomic_DNA"/>
</dbReference>
<organism evidence="1 2">
    <name type="scientific">Salix suchowensis</name>
    <dbReference type="NCBI Taxonomy" id="1278906"/>
    <lineage>
        <taxon>Eukaryota</taxon>
        <taxon>Viridiplantae</taxon>
        <taxon>Streptophyta</taxon>
        <taxon>Embryophyta</taxon>
        <taxon>Tracheophyta</taxon>
        <taxon>Spermatophyta</taxon>
        <taxon>Magnoliopsida</taxon>
        <taxon>eudicotyledons</taxon>
        <taxon>Gunneridae</taxon>
        <taxon>Pentapetalae</taxon>
        <taxon>rosids</taxon>
        <taxon>fabids</taxon>
        <taxon>Malpighiales</taxon>
        <taxon>Salicaceae</taxon>
        <taxon>Saliceae</taxon>
        <taxon>Salix</taxon>
    </lineage>
</organism>
<sequence length="141" mass="15542">MYDDAIADDNMMQLPVQNNDIKEEAPDVPALVFQLEGDVEFPEWFAGESQAVENSDFDGLDDSLLCNEIFDSAPRVPNNSGAKRVSCTGMAHNTNEVNENSNEPCGIAELENLDLDTPPDFHLADLQLGSQESILGWLDRL</sequence>